<dbReference type="AlphaFoldDB" id="T0Q4S6"/>
<dbReference type="InParanoid" id="T0Q4S6"/>
<proteinExistence type="predicted"/>
<dbReference type="OrthoDB" id="75028at2759"/>
<sequence>MGAMRNTGVLHNVIVLMSCMADELESTTMEALLAPPADESQPRKRKYVNHQKLELDYLRKKVEEMEKQMAILGSMQTETVLAGAQWQDMAKEQQLQMQLAIMENARLKAALQDELAFAETLAGIVQKRPKVLQLPTTKDSNWQEFKLVADATERATAFTAIADREYNKVLNLYLQRQLQETHTVKSTTVKYLDDGVRPGIVIESFNRLAFAHVPFRMLGHAIWSFLNADHVNDAASGSDSFENLGSPEDNMVYMKSRWQISPGTVAESRLVIKRFIEETREIVVWRNIIEDALLPFDPLAITFNGSGWAIVEQTADGGSTLQFFTEISTPLTQTPPLLASPSPDELLLESVLPHEPALSASMLAVPRMETDVGDNYQVGAFTDSILSAYRNAYRRFEAASMRLLSNMQHEDLLLSSLDQFVELVDFHQKPPSAS</sequence>
<dbReference type="Proteomes" id="UP000030762">
    <property type="component" value="Unassembled WGS sequence"/>
</dbReference>
<dbReference type="OMA" id="AIMENAR"/>
<evidence type="ECO:0000313" key="2">
    <source>
        <dbReference type="Proteomes" id="UP000030762"/>
    </source>
</evidence>
<dbReference type="VEuPathDB" id="FungiDB:SDRG_12613"/>
<accession>T0Q4S6</accession>
<evidence type="ECO:0000313" key="1">
    <source>
        <dbReference type="EMBL" id="EQC29606.1"/>
    </source>
</evidence>
<protein>
    <recommendedName>
        <fullName evidence="3">START domain-containing protein</fullName>
    </recommendedName>
</protein>
<organism evidence="1 2">
    <name type="scientific">Saprolegnia diclina (strain VS20)</name>
    <dbReference type="NCBI Taxonomy" id="1156394"/>
    <lineage>
        <taxon>Eukaryota</taxon>
        <taxon>Sar</taxon>
        <taxon>Stramenopiles</taxon>
        <taxon>Oomycota</taxon>
        <taxon>Saprolegniomycetes</taxon>
        <taxon>Saprolegniales</taxon>
        <taxon>Saprolegniaceae</taxon>
        <taxon>Saprolegnia</taxon>
    </lineage>
</organism>
<dbReference type="EMBL" id="JH767182">
    <property type="protein sequence ID" value="EQC29606.1"/>
    <property type="molecule type" value="Genomic_DNA"/>
</dbReference>
<gene>
    <name evidence="1" type="ORF">SDRG_12613</name>
</gene>
<name>T0Q4S6_SAPDV</name>
<dbReference type="GeneID" id="19953340"/>
<evidence type="ECO:0008006" key="3">
    <source>
        <dbReference type="Google" id="ProtNLM"/>
    </source>
</evidence>
<reference evidence="1 2" key="1">
    <citation type="submission" date="2012-04" db="EMBL/GenBank/DDBJ databases">
        <title>The Genome Sequence of Saprolegnia declina VS20.</title>
        <authorList>
            <consortium name="The Broad Institute Genome Sequencing Platform"/>
            <person name="Russ C."/>
            <person name="Nusbaum C."/>
            <person name="Tyler B."/>
            <person name="van West P."/>
            <person name="Dieguez-Uribeondo J."/>
            <person name="de Bruijn I."/>
            <person name="Tripathy S."/>
            <person name="Jiang R."/>
            <person name="Young S.K."/>
            <person name="Zeng Q."/>
            <person name="Gargeya S."/>
            <person name="Fitzgerald M."/>
            <person name="Haas B."/>
            <person name="Abouelleil A."/>
            <person name="Alvarado L."/>
            <person name="Arachchi H.M."/>
            <person name="Berlin A."/>
            <person name="Chapman S.B."/>
            <person name="Goldberg J."/>
            <person name="Griggs A."/>
            <person name="Gujja S."/>
            <person name="Hansen M."/>
            <person name="Howarth C."/>
            <person name="Imamovic A."/>
            <person name="Larimer J."/>
            <person name="McCowen C."/>
            <person name="Montmayeur A."/>
            <person name="Murphy C."/>
            <person name="Neiman D."/>
            <person name="Pearson M."/>
            <person name="Priest M."/>
            <person name="Roberts A."/>
            <person name="Saif S."/>
            <person name="Shea T."/>
            <person name="Sisk P."/>
            <person name="Sykes S."/>
            <person name="Wortman J."/>
            <person name="Nusbaum C."/>
            <person name="Birren B."/>
        </authorList>
    </citation>
    <scope>NUCLEOTIDE SEQUENCE [LARGE SCALE GENOMIC DNA]</scope>
    <source>
        <strain evidence="1 2">VS20</strain>
    </source>
</reference>
<dbReference type="eggNOG" id="ENOG502T16K">
    <property type="taxonomic scope" value="Eukaryota"/>
</dbReference>
<dbReference type="PROSITE" id="PS51257">
    <property type="entry name" value="PROKAR_LIPOPROTEIN"/>
    <property type="match status" value="1"/>
</dbReference>
<dbReference type="RefSeq" id="XP_008616910.1">
    <property type="nucleotide sequence ID" value="XM_008618688.1"/>
</dbReference>
<keyword evidence="2" id="KW-1185">Reference proteome</keyword>